<accession>A0A7G9GGE1</accession>
<dbReference type="KEGG" id="whj:H9Q79_06210"/>
<dbReference type="InterPro" id="IPR000551">
    <property type="entry name" value="MerR-type_HTH_dom"/>
</dbReference>
<dbReference type="Gene3D" id="1.10.1660.10">
    <property type="match status" value="1"/>
</dbReference>
<name>A0A7G9GGE1_9FIRM</name>
<dbReference type="Gene3D" id="3.20.80.10">
    <property type="entry name" value="Regulatory factor, effector binding domain"/>
    <property type="match status" value="1"/>
</dbReference>
<evidence type="ECO:0000256" key="1">
    <source>
        <dbReference type="ARBA" id="ARBA00023125"/>
    </source>
</evidence>
<dbReference type="SUPFAM" id="SSF55136">
    <property type="entry name" value="Probable bacterial effector-binding domain"/>
    <property type="match status" value="1"/>
</dbReference>
<dbReference type="InterPro" id="IPR029442">
    <property type="entry name" value="GyrI-like"/>
</dbReference>
<proteinExistence type="predicted"/>
<dbReference type="EMBL" id="CP060635">
    <property type="protein sequence ID" value="QNM09873.1"/>
    <property type="molecule type" value="Genomic_DNA"/>
</dbReference>
<reference evidence="4 5" key="1">
    <citation type="submission" date="2020-08" db="EMBL/GenBank/DDBJ databases">
        <authorList>
            <person name="Liu C."/>
            <person name="Sun Q."/>
        </authorList>
    </citation>
    <scope>NUCLEOTIDE SEQUENCE [LARGE SCALE GENOMIC DNA]</scope>
    <source>
        <strain evidence="4 5">NSJ-29</strain>
    </source>
</reference>
<keyword evidence="5" id="KW-1185">Reference proteome</keyword>
<evidence type="ECO:0000313" key="5">
    <source>
        <dbReference type="Proteomes" id="UP000515860"/>
    </source>
</evidence>
<evidence type="ECO:0000256" key="2">
    <source>
        <dbReference type="SAM" id="Coils"/>
    </source>
</evidence>
<dbReference type="InterPro" id="IPR010499">
    <property type="entry name" value="AraC_E-bd"/>
</dbReference>
<evidence type="ECO:0000259" key="3">
    <source>
        <dbReference type="PROSITE" id="PS50937"/>
    </source>
</evidence>
<feature type="coiled-coil region" evidence="2">
    <location>
        <begin position="72"/>
        <end position="106"/>
    </location>
</feature>
<keyword evidence="2" id="KW-0175">Coiled coil</keyword>
<dbReference type="SUPFAM" id="SSF46955">
    <property type="entry name" value="Putative DNA-binding domain"/>
    <property type="match status" value="1"/>
</dbReference>
<dbReference type="Pfam" id="PF06445">
    <property type="entry name" value="GyrI-like"/>
    <property type="match status" value="1"/>
</dbReference>
<dbReference type="PANTHER" id="PTHR30204:SF97">
    <property type="entry name" value="MERR FAMILY REGULATORY PROTEIN"/>
    <property type="match status" value="1"/>
</dbReference>
<dbReference type="GO" id="GO:0003700">
    <property type="term" value="F:DNA-binding transcription factor activity"/>
    <property type="evidence" value="ECO:0007669"/>
    <property type="project" value="InterPro"/>
</dbReference>
<feature type="domain" description="HTH merR-type" evidence="3">
    <location>
        <begin position="1"/>
        <end position="71"/>
    </location>
</feature>
<dbReference type="AlphaFoldDB" id="A0A7G9GGE1"/>
<dbReference type="PROSITE" id="PS00552">
    <property type="entry name" value="HTH_MERR_1"/>
    <property type="match status" value="1"/>
</dbReference>
<organism evidence="4 5">
    <name type="scientific">Wansuia hejianensis</name>
    <dbReference type="NCBI Taxonomy" id="2763667"/>
    <lineage>
        <taxon>Bacteria</taxon>
        <taxon>Bacillati</taxon>
        <taxon>Bacillota</taxon>
        <taxon>Clostridia</taxon>
        <taxon>Lachnospirales</taxon>
        <taxon>Lachnospiraceae</taxon>
        <taxon>Wansuia</taxon>
    </lineage>
</organism>
<dbReference type="InterPro" id="IPR047057">
    <property type="entry name" value="MerR_fam"/>
</dbReference>
<dbReference type="RefSeq" id="WP_249329433.1">
    <property type="nucleotide sequence ID" value="NZ_CP060635.1"/>
</dbReference>
<dbReference type="InterPro" id="IPR009061">
    <property type="entry name" value="DNA-bd_dom_put_sf"/>
</dbReference>
<dbReference type="SMART" id="SM00422">
    <property type="entry name" value="HTH_MERR"/>
    <property type="match status" value="1"/>
</dbReference>
<dbReference type="SMART" id="SM00871">
    <property type="entry name" value="AraC_E_bind"/>
    <property type="match status" value="1"/>
</dbReference>
<dbReference type="InterPro" id="IPR011256">
    <property type="entry name" value="Reg_factor_effector_dom_sf"/>
</dbReference>
<gene>
    <name evidence="4" type="ORF">H9Q79_06210</name>
</gene>
<keyword evidence="1" id="KW-0238">DNA-binding</keyword>
<dbReference type="Pfam" id="PF13411">
    <property type="entry name" value="MerR_1"/>
    <property type="match status" value="1"/>
</dbReference>
<sequence>MLRIGDFSKLSRISIRMLRHYDECGLLKPEKVDRFTGYRYYSESQLPLAGRIQMLKNLGFKISAAGEILDKYENAEEMEQFLTIKKRELEGQEQILRQRIRQLDSTIEWLRKDGNMMGYDVSLKVLPERYAASVRQVIPAYDKEGVLWNIMMEDTAGLNLQDGNPCYTTAVFYDGEYKEQDVEVEVQKSVNGTYPDTGRVKFRTLPPVQIASATYKGSYEQINQVNEAVAKWIVDNGYEFDGPAFNIYHVSPHETDRPEEYVTEVCYPVKKK</sequence>
<dbReference type="PROSITE" id="PS50937">
    <property type="entry name" value="HTH_MERR_2"/>
    <property type="match status" value="1"/>
</dbReference>
<evidence type="ECO:0000313" key="4">
    <source>
        <dbReference type="EMBL" id="QNM09873.1"/>
    </source>
</evidence>
<dbReference type="GO" id="GO:0003677">
    <property type="term" value="F:DNA binding"/>
    <property type="evidence" value="ECO:0007669"/>
    <property type="project" value="UniProtKB-KW"/>
</dbReference>
<dbReference type="CDD" id="cd01107">
    <property type="entry name" value="HTH_BmrR"/>
    <property type="match status" value="1"/>
</dbReference>
<dbReference type="Proteomes" id="UP000515860">
    <property type="component" value="Chromosome"/>
</dbReference>
<protein>
    <submittedName>
        <fullName evidence="4">MerR family transcriptional regulator</fullName>
    </submittedName>
</protein>
<dbReference type="PANTHER" id="PTHR30204">
    <property type="entry name" value="REDOX-CYCLING DRUG-SENSING TRANSCRIPTIONAL ACTIVATOR SOXR"/>
    <property type="match status" value="1"/>
</dbReference>